<reference evidence="6 7" key="1">
    <citation type="journal article" date="2016" name="Nat. Commun.">
        <title>Thousands of microbial genomes shed light on interconnected biogeochemical processes in an aquifer system.</title>
        <authorList>
            <person name="Anantharaman K."/>
            <person name="Brown C.T."/>
            <person name="Hug L.A."/>
            <person name="Sharon I."/>
            <person name="Castelle C.J."/>
            <person name="Probst A.J."/>
            <person name="Thomas B.C."/>
            <person name="Singh A."/>
            <person name="Wilkins M.J."/>
            <person name="Karaoz U."/>
            <person name="Brodie E.L."/>
            <person name="Williams K.H."/>
            <person name="Hubbard S.S."/>
            <person name="Banfield J.F."/>
        </authorList>
    </citation>
    <scope>NUCLEOTIDE SEQUENCE [LARGE SCALE GENOMIC DNA]</scope>
</reference>
<dbReference type="STRING" id="1798709.A2538_02745"/>
<dbReference type="InterPro" id="IPR000362">
    <property type="entry name" value="Fumarate_lyase_fam"/>
</dbReference>
<dbReference type="InterPro" id="IPR008948">
    <property type="entry name" value="L-Aspartase-like"/>
</dbReference>
<dbReference type="PANTHER" id="PTHR43814:SF1">
    <property type="entry name" value="ARGININOSUCCINATE LYASE"/>
    <property type="match status" value="1"/>
</dbReference>
<dbReference type="InterPro" id="IPR020557">
    <property type="entry name" value="Fumarate_lyase_CS"/>
</dbReference>
<dbReference type="InterPro" id="IPR024083">
    <property type="entry name" value="Fumarase/histidase_N"/>
</dbReference>
<dbReference type="EMBL" id="MFRE01000022">
    <property type="protein sequence ID" value="OGH93775.1"/>
    <property type="molecule type" value="Genomic_DNA"/>
</dbReference>
<dbReference type="GO" id="GO:0042450">
    <property type="term" value="P:L-arginine biosynthetic process via ornithine"/>
    <property type="evidence" value="ECO:0007669"/>
    <property type="project" value="UniProtKB-UniRule"/>
</dbReference>
<keyword evidence="6" id="KW-0456">Lyase</keyword>
<organism evidence="6 7">
    <name type="scientific">Candidatus Magasanikbacteria bacterium RIFOXYD2_FULL_41_14</name>
    <dbReference type="NCBI Taxonomy" id="1798709"/>
    <lineage>
        <taxon>Bacteria</taxon>
        <taxon>Candidatus Magasanikiibacteriota</taxon>
    </lineage>
</organism>
<feature type="domain" description="Fumarate lyase N-terminal" evidence="5">
    <location>
        <begin position="34"/>
        <end position="303"/>
    </location>
</feature>
<dbReference type="Proteomes" id="UP000178254">
    <property type="component" value="Unassembled WGS sequence"/>
</dbReference>
<proteinExistence type="predicted"/>
<dbReference type="Gene3D" id="1.10.40.30">
    <property type="entry name" value="Fumarase/aspartase (C-terminal domain)"/>
    <property type="match status" value="1"/>
</dbReference>
<evidence type="ECO:0000256" key="1">
    <source>
        <dbReference type="ARBA" id="ARBA00004941"/>
    </source>
</evidence>
<comment type="pathway">
    <text evidence="1">Amino-acid biosynthesis; L-arginine biosynthesis; L-arginine from L-ornithine and carbamoyl phosphate: step 3/3.</text>
</comment>
<evidence type="ECO:0000259" key="5">
    <source>
        <dbReference type="Pfam" id="PF00206"/>
    </source>
</evidence>
<evidence type="ECO:0000313" key="6">
    <source>
        <dbReference type="EMBL" id="OGH93775.1"/>
    </source>
</evidence>
<evidence type="ECO:0000256" key="4">
    <source>
        <dbReference type="NCBIfam" id="TIGR00838"/>
    </source>
</evidence>
<dbReference type="NCBIfam" id="TIGR00838">
    <property type="entry name" value="argH"/>
    <property type="match status" value="1"/>
</dbReference>
<evidence type="ECO:0000313" key="7">
    <source>
        <dbReference type="Proteomes" id="UP000178254"/>
    </source>
</evidence>
<dbReference type="Gene3D" id="1.10.275.10">
    <property type="entry name" value="Fumarase/aspartase (N-terminal domain)"/>
    <property type="match status" value="1"/>
</dbReference>
<dbReference type="GO" id="GO:0004056">
    <property type="term" value="F:argininosuccinate lyase activity"/>
    <property type="evidence" value="ECO:0007669"/>
    <property type="project" value="UniProtKB-UniRule"/>
</dbReference>
<gene>
    <name evidence="6" type="ORF">A2538_02745</name>
</gene>
<comment type="caution">
    <text evidence="6">The sequence shown here is derived from an EMBL/GenBank/DDBJ whole genome shotgun (WGS) entry which is preliminary data.</text>
</comment>
<dbReference type="PRINTS" id="PR00145">
    <property type="entry name" value="ARGSUCLYASE"/>
</dbReference>
<dbReference type="Gene3D" id="1.20.200.10">
    <property type="entry name" value="Fumarase/aspartase (Central domain)"/>
    <property type="match status" value="1"/>
</dbReference>
<dbReference type="GO" id="GO:0005829">
    <property type="term" value="C:cytosol"/>
    <property type="evidence" value="ECO:0007669"/>
    <property type="project" value="TreeGrafter"/>
</dbReference>
<keyword evidence="3" id="KW-0028">Amino-acid biosynthesis</keyword>
<dbReference type="PANTHER" id="PTHR43814">
    <property type="entry name" value="ARGININOSUCCINATE LYASE"/>
    <property type="match status" value="1"/>
</dbReference>
<dbReference type="InterPro" id="IPR022761">
    <property type="entry name" value="Fumarate_lyase_N"/>
</dbReference>
<dbReference type="UniPathway" id="UPA00068">
    <property type="reaction ID" value="UER00114"/>
</dbReference>
<evidence type="ECO:0000256" key="3">
    <source>
        <dbReference type="ARBA" id="ARBA00022571"/>
    </source>
</evidence>
<dbReference type="PROSITE" id="PS00163">
    <property type="entry name" value="FUMARATE_LYASES"/>
    <property type="match status" value="1"/>
</dbReference>
<dbReference type="AlphaFoldDB" id="A0A1F6PC80"/>
<dbReference type="InterPro" id="IPR009049">
    <property type="entry name" value="Argininosuccinate_lyase"/>
</dbReference>
<dbReference type="SUPFAM" id="SSF48557">
    <property type="entry name" value="L-aspartase-like"/>
    <property type="match status" value="1"/>
</dbReference>
<dbReference type="EC" id="4.3.2.1" evidence="2 4"/>
<sequence length="428" mass="48335">MAKLWQASNIKLHPLVEKYTVGKDYELDKSLLPFDVEASIAHAKGLNKIGLLTDTELNDLTVGLNEILVMHSAGEFKIEQSDEDCHTAIENYLVTKLGDVGKKIHTGRSRNDQVLVATRLYTRKKLKQISVEMIKLEEVFLNFAKKYEFIPLPGYTHTRRAMPSSIGHWSAAYLEELINNFMLLETAYKLNDQNPLGAAAGFGVNLPLEREFVSKELGFERTQINSLYCVNSRGVTESYILSVLTQIMMTLGRLANEMIWFTTPEFNFFDLPYEFTTGSSIMPQKRNPDIFEIVRSNVNVIVGLQTQVKDICKNLISGYNRDTQLTKEPLIKALGITRRSLEVLALVMDKVTPKVDVLMKSLSPELFAANEALKMVKNGMPFREAYQNVKENLDKLQVPDPVEALKEIVSLGGPGNLALDRYKIDRPL</sequence>
<protein>
    <recommendedName>
        <fullName evidence="2 4">Argininosuccinate lyase</fullName>
        <ecNumber evidence="2 4">4.3.2.1</ecNumber>
    </recommendedName>
</protein>
<dbReference type="Pfam" id="PF00206">
    <property type="entry name" value="Lyase_1"/>
    <property type="match status" value="1"/>
</dbReference>
<keyword evidence="3" id="KW-0055">Arginine biosynthesis</keyword>
<dbReference type="PRINTS" id="PR00149">
    <property type="entry name" value="FUMRATELYASE"/>
</dbReference>
<name>A0A1F6PC80_9BACT</name>
<accession>A0A1F6PC80</accession>
<dbReference type="CDD" id="cd01359">
    <property type="entry name" value="Argininosuccinate_lyase"/>
    <property type="match status" value="1"/>
</dbReference>
<evidence type="ECO:0000256" key="2">
    <source>
        <dbReference type="ARBA" id="ARBA00012338"/>
    </source>
</evidence>